<organism evidence="2 5">
    <name type="scientific">Perkinsus olseni</name>
    <name type="common">Perkinsus atlanticus</name>
    <dbReference type="NCBI Taxonomy" id="32597"/>
    <lineage>
        <taxon>Eukaryota</taxon>
        <taxon>Sar</taxon>
        <taxon>Alveolata</taxon>
        <taxon>Perkinsozoa</taxon>
        <taxon>Perkinsea</taxon>
        <taxon>Perkinsida</taxon>
        <taxon>Perkinsidae</taxon>
        <taxon>Perkinsus</taxon>
    </lineage>
</organism>
<keyword evidence="4" id="KW-1185">Reference proteome</keyword>
<dbReference type="GO" id="GO:0006508">
    <property type="term" value="P:proteolysis"/>
    <property type="evidence" value="ECO:0007669"/>
    <property type="project" value="InterPro"/>
</dbReference>
<name>A0A7J6S9Y4_PEROL</name>
<dbReference type="AlphaFoldDB" id="A0A7J6S9Y4"/>
<evidence type="ECO:0000313" key="2">
    <source>
        <dbReference type="EMBL" id="KAF4729593.1"/>
    </source>
</evidence>
<reference evidence="4 5" key="1">
    <citation type="submission" date="2020-04" db="EMBL/GenBank/DDBJ databases">
        <title>Perkinsus olseni comparative genomics.</title>
        <authorList>
            <person name="Bogema D.R."/>
        </authorList>
    </citation>
    <scope>NUCLEOTIDE SEQUENCE [LARGE SCALE GENOMIC DNA]</scope>
    <source>
        <strain evidence="2">ATCC PRA-205</strain>
        <strain evidence="3 4">ATCC PRA-207</strain>
    </source>
</reference>
<dbReference type="EMBL" id="JABANM010016349">
    <property type="protein sequence ID" value="KAF4729593.1"/>
    <property type="molecule type" value="Genomic_DNA"/>
</dbReference>
<feature type="non-terminal residue" evidence="2">
    <location>
        <position position="1"/>
    </location>
</feature>
<feature type="domain" description="Peptidase C1A papain C-terminal" evidence="1">
    <location>
        <begin position="25"/>
        <end position="81"/>
    </location>
</feature>
<sequence length="122" mass="12876">EYESEYPYTAEDGACKTSLGNAVFKKALTTGPVSVSPRGSAFNFKHFGSDILTGDCDGPINDSVLAVGYGIENGIKKVKWVTLDGFGKGGSMALMVLFLDASCSGQCGILYHGAYPTLEHVL</sequence>
<dbReference type="Proteomes" id="UP000574390">
    <property type="component" value="Unassembled WGS sequence"/>
</dbReference>
<dbReference type="EMBL" id="JABANO010015875">
    <property type="protein sequence ID" value="KAF4736137.1"/>
    <property type="molecule type" value="Genomic_DNA"/>
</dbReference>
<evidence type="ECO:0000313" key="4">
    <source>
        <dbReference type="Proteomes" id="UP000553632"/>
    </source>
</evidence>
<comment type="caution">
    <text evidence="2">The sequence shown here is derived from an EMBL/GenBank/DDBJ whole genome shotgun (WGS) entry which is preliminary data.</text>
</comment>
<dbReference type="GO" id="GO:0008234">
    <property type="term" value="F:cysteine-type peptidase activity"/>
    <property type="evidence" value="ECO:0007669"/>
    <property type="project" value="InterPro"/>
</dbReference>
<protein>
    <recommendedName>
        <fullName evidence="1">Peptidase C1A papain C-terminal domain-containing protein</fullName>
    </recommendedName>
</protein>
<accession>A0A7J6S9Y4</accession>
<dbReference type="InterPro" id="IPR000668">
    <property type="entry name" value="Peptidase_C1A_C"/>
</dbReference>
<dbReference type="SUPFAM" id="SSF54001">
    <property type="entry name" value="Cysteine proteinases"/>
    <property type="match status" value="1"/>
</dbReference>
<dbReference type="Pfam" id="PF00112">
    <property type="entry name" value="Peptidase_C1"/>
    <property type="match status" value="1"/>
</dbReference>
<evidence type="ECO:0000259" key="1">
    <source>
        <dbReference type="Pfam" id="PF00112"/>
    </source>
</evidence>
<evidence type="ECO:0000313" key="5">
    <source>
        <dbReference type="Proteomes" id="UP000574390"/>
    </source>
</evidence>
<gene>
    <name evidence="2" type="ORF">FOZ62_021675</name>
    <name evidence="3" type="ORF">FOZ63_033906</name>
</gene>
<evidence type="ECO:0000313" key="3">
    <source>
        <dbReference type="EMBL" id="KAF4736137.1"/>
    </source>
</evidence>
<dbReference type="Proteomes" id="UP000553632">
    <property type="component" value="Unassembled WGS sequence"/>
</dbReference>
<dbReference type="Gene3D" id="3.90.70.10">
    <property type="entry name" value="Cysteine proteinases"/>
    <property type="match status" value="1"/>
</dbReference>
<dbReference type="InterPro" id="IPR038765">
    <property type="entry name" value="Papain-like_cys_pep_sf"/>
</dbReference>
<proteinExistence type="predicted"/>